<keyword evidence="1" id="KW-0472">Membrane</keyword>
<dbReference type="PANTHER" id="PTHR22911">
    <property type="entry name" value="ACYL-MALONYL CONDENSING ENZYME-RELATED"/>
    <property type="match status" value="1"/>
</dbReference>
<gene>
    <name evidence="3" type="ORF">HDIA_2120</name>
</gene>
<evidence type="ECO:0000256" key="1">
    <source>
        <dbReference type="SAM" id="Phobius"/>
    </source>
</evidence>
<feature type="domain" description="EamA" evidence="2">
    <location>
        <begin position="231"/>
        <end position="356"/>
    </location>
</feature>
<dbReference type="InterPro" id="IPR037185">
    <property type="entry name" value="EmrE-like"/>
</dbReference>
<evidence type="ECO:0000313" key="4">
    <source>
        <dbReference type="Proteomes" id="UP000223606"/>
    </source>
</evidence>
<keyword evidence="1" id="KW-0812">Transmembrane</keyword>
<dbReference type="GO" id="GO:0016020">
    <property type="term" value="C:membrane"/>
    <property type="evidence" value="ECO:0007669"/>
    <property type="project" value="InterPro"/>
</dbReference>
<keyword evidence="4" id="KW-1185">Reference proteome</keyword>
<dbReference type="KEGG" id="hdi:HDIA_2120"/>
<feature type="transmembrane region" description="Helical" evidence="1">
    <location>
        <begin position="287"/>
        <end position="306"/>
    </location>
</feature>
<evidence type="ECO:0000313" key="3">
    <source>
        <dbReference type="EMBL" id="SON55661.1"/>
    </source>
</evidence>
<feature type="transmembrane region" description="Helical" evidence="1">
    <location>
        <begin position="153"/>
        <end position="174"/>
    </location>
</feature>
<dbReference type="EMBL" id="LT960614">
    <property type="protein sequence ID" value="SON55661.1"/>
    <property type="molecule type" value="Genomic_DNA"/>
</dbReference>
<accession>A0A2C9D7D4</accession>
<feature type="domain" description="EamA" evidence="2">
    <location>
        <begin position="90"/>
        <end position="221"/>
    </location>
</feature>
<dbReference type="Pfam" id="PF00892">
    <property type="entry name" value="EamA"/>
    <property type="match status" value="2"/>
</dbReference>
<dbReference type="InterPro" id="IPR000620">
    <property type="entry name" value="EamA_dom"/>
</dbReference>
<feature type="transmembrane region" description="Helical" evidence="1">
    <location>
        <begin position="207"/>
        <end position="225"/>
    </location>
</feature>
<proteinExistence type="predicted"/>
<feature type="transmembrane region" description="Helical" evidence="1">
    <location>
        <begin position="121"/>
        <end position="141"/>
    </location>
</feature>
<dbReference type="OrthoDB" id="7850605at2"/>
<feature type="transmembrane region" description="Helical" evidence="1">
    <location>
        <begin position="261"/>
        <end position="281"/>
    </location>
</feature>
<dbReference type="AlphaFoldDB" id="A0A2C9D7D4"/>
<keyword evidence="1" id="KW-1133">Transmembrane helix</keyword>
<protein>
    <submittedName>
        <fullName evidence="3">Carboxylate/amino acid/amine transporter</fullName>
    </submittedName>
</protein>
<dbReference type="PANTHER" id="PTHR22911:SF103">
    <property type="entry name" value="BLR2811 PROTEIN"/>
    <property type="match status" value="1"/>
</dbReference>
<feature type="transmembrane region" description="Helical" evidence="1">
    <location>
        <begin position="89"/>
        <end position="109"/>
    </location>
</feature>
<name>A0A2C9D7D4_9HYPH</name>
<organism evidence="3 4">
    <name type="scientific">Hartmannibacter diazotrophicus</name>
    <dbReference type="NCBI Taxonomy" id="1482074"/>
    <lineage>
        <taxon>Bacteria</taxon>
        <taxon>Pseudomonadati</taxon>
        <taxon>Pseudomonadota</taxon>
        <taxon>Alphaproteobacteria</taxon>
        <taxon>Hyphomicrobiales</taxon>
        <taxon>Pleomorphomonadaceae</taxon>
        <taxon>Hartmannibacter</taxon>
    </lineage>
</organism>
<dbReference type="Proteomes" id="UP000223606">
    <property type="component" value="Chromosome 1"/>
</dbReference>
<feature type="transmembrane region" description="Helical" evidence="1">
    <location>
        <begin position="231"/>
        <end position="249"/>
    </location>
</feature>
<evidence type="ECO:0000259" key="2">
    <source>
        <dbReference type="Pfam" id="PF00892"/>
    </source>
</evidence>
<reference evidence="4" key="1">
    <citation type="submission" date="2017-09" db="EMBL/GenBank/DDBJ databases">
        <title>Genome sequence of Nannocystis excedens DSM 71.</title>
        <authorList>
            <person name="Blom J."/>
        </authorList>
    </citation>
    <scope>NUCLEOTIDE SEQUENCE [LARGE SCALE GENOMIC DNA]</scope>
    <source>
        <strain evidence="4">type strain: E19</strain>
    </source>
</reference>
<sequence length="367" mass="39337">MSPEGGPGEPQAGTGSVAVPDSFHRVSQLDFVAEAGTESLAEAATAPVPTVSAIGAAGLAVATRRRFGTGLAAAGRRGRSRWHAVPDNLRGSALMVGSIVFFCVMMAGIKDIGTGLPLVEILLIRQVFSTLVILPFFRHDLASAFRTNNARMLLLRGLFTLGSQYTYFLAVIYLPLAEMTALGFSQVIFMTIGAVLILKERVGRRRWIATAIGFVGVAIMLKPGAEVLNPYALLAIVSAVLLCGVTLSIRLLAATETTTTLLLYQSIVLCSAYLGPTIWWWEWPSAQEWTMLVVVGVFGTICQYLFTMAFRVGEASAIAPLEFTRLIMAGLIGFLYFGEIPDAWTLIGATIVVGSTIDTVRRNAGRG</sequence>
<feature type="transmembrane region" description="Helical" evidence="1">
    <location>
        <begin position="180"/>
        <end position="198"/>
    </location>
</feature>
<dbReference type="SUPFAM" id="SSF103481">
    <property type="entry name" value="Multidrug resistance efflux transporter EmrE"/>
    <property type="match status" value="2"/>
</dbReference>